<comment type="similarity">
    <text evidence="2">Belongs to the ustYa family.</text>
</comment>
<gene>
    <name evidence="4" type="ORF">VFPPC_14723</name>
</gene>
<evidence type="ECO:0000313" key="4">
    <source>
        <dbReference type="EMBL" id="OAQ59112.1"/>
    </source>
</evidence>
<dbReference type="OrthoDB" id="4936991at2759"/>
<dbReference type="GeneID" id="28856485"/>
<dbReference type="STRING" id="1380566.A0A179F137"/>
<protein>
    <recommendedName>
        <fullName evidence="6">Tat pathway signal sequence</fullName>
    </recommendedName>
</protein>
<keyword evidence="3" id="KW-0812">Transmembrane</keyword>
<keyword evidence="5" id="KW-1185">Reference proteome</keyword>
<dbReference type="Proteomes" id="UP000078397">
    <property type="component" value="Unassembled WGS sequence"/>
</dbReference>
<comment type="caution">
    <text evidence="4">The sequence shown here is derived from an EMBL/GenBank/DDBJ whole genome shotgun (WGS) entry which is preliminary data.</text>
</comment>
<dbReference type="PANTHER" id="PTHR33365:SF4">
    <property type="entry name" value="CYCLOCHLOROTINE BIOSYNTHESIS PROTEIN O"/>
    <property type="match status" value="1"/>
</dbReference>
<dbReference type="PANTHER" id="PTHR33365">
    <property type="entry name" value="YALI0B05434P"/>
    <property type="match status" value="1"/>
</dbReference>
<evidence type="ECO:0000256" key="2">
    <source>
        <dbReference type="ARBA" id="ARBA00035112"/>
    </source>
</evidence>
<reference evidence="4 5" key="1">
    <citation type="journal article" date="2016" name="PLoS Pathog.">
        <title>Biosynthesis of antibiotic leucinostatins in bio-control fungus Purpureocillium lilacinum and their inhibition on phytophthora revealed by genome mining.</title>
        <authorList>
            <person name="Wang G."/>
            <person name="Liu Z."/>
            <person name="Lin R."/>
            <person name="Li E."/>
            <person name="Mao Z."/>
            <person name="Ling J."/>
            <person name="Yang Y."/>
            <person name="Yin W.B."/>
            <person name="Xie B."/>
        </authorList>
    </citation>
    <scope>NUCLEOTIDE SEQUENCE [LARGE SCALE GENOMIC DNA]</scope>
    <source>
        <strain evidence="4">170</strain>
    </source>
</reference>
<organism evidence="4 5">
    <name type="scientific">Pochonia chlamydosporia 170</name>
    <dbReference type="NCBI Taxonomy" id="1380566"/>
    <lineage>
        <taxon>Eukaryota</taxon>
        <taxon>Fungi</taxon>
        <taxon>Dikarya</taxon>
        <taxon>Ascomycota</taxon>
        <taxon>Pezizomycotina</taxon>
        <taxon>Sordariomycetes</taxon>
        <taxon>Hypocreomycetidae</taxon>
        <taxon>Hypocreales</taxon>
        <taxon>Clavicipitaceae</taxon>
        <taxon>Pochonia</taxon>
    </lineage>
</organism>
<evidence type="ECO:0000256" key="1">
    <source>
        <dbReference type="ARBA" id="ARBA00004685"/>
    </source>
</evidence>
<feature type="transmembrane region" description="Helical" evidence="3">
    <location>
        <begin position="44"/>
        <end position="63"/>
    </location>
</feature>
<dbReference type="AlphaFoldDB" id="A0A179F137"/>
<accession>A0A179F137</accession>
<evidence type="ECO:0008006" key="6">
    <source>
        <dbReference type="Google" id="ProtNLM"/>
    </source>
</evidence>
<dbReference type="KEGG" id="pchm:VFPPC_14723"/>
<comment type="pathway">
    <text evidence="1">Mycotoxin biosynthesis.</text>
</comment>
<evidence type="ECO:0000256" key="3">
    <source>
        <dbReference type="SAM" id="Phobius"/>
    </source>
</evidence>
<keyword evidence="3" id="KW-1133">Transmembrane helix</keyword>
<dbReference type="RefSeq" id="XP_018137167.1">
    <property type="nucleotide sequence ID" value="XM_018292491.1"/>
</dbReference>
<dbReference type="InterPro" id="IPR021765">
    <property type="entry name" value="UstYa-like"/>
</dbReference>
<evidence type="ECO:0000313" key="5">
    <source>
        <dbReference type="Proteomes" id="UP000078397"/>
    </source>
</evidence>
<dbReference type="Pfam" id="PF11807">
    <property type="entry name" value="UstYa"/>
    <property type="match status" value="1"/>
</dbReference>
<proteinExistence type="inferred from homology"/>
<keyword evidence="3" id="KW-0472">Membrane</keyword>
<name>A0A179F137_METCM</name>
<dbReference type="GO" id="GO:0043386">
    <property type="term" value="P:mycotoxin biosynthetic process"/>
    <property type="evidence" value="ECO:0007669"/>
    <property type="project" value="InterPro"/>
</dbReference>
<sequence>MNSEDPAEFTLLENQHLEKSTWRSYREKNASCTASIIRLLSYRIHLTALYMIIALLLVVLLLCGRDPSQKLYSPAAGAIKYKTELWPDNLSYNSPYMADGPDGMPTNETDRLWSELYELGITYVPSSQAAYLPNETAALPDGSDRYPIQLGVFHQLHCLNNLRMAFYPDRYAETYHDLLPTDGSGSRYNYSSHDAHHIGHCIDSLRLVVMCHSDVTPLTWVYDEAKRVPLPTLQVQHTCRNFDAIQQWAGERAIVDEAELEWPHGQKADFTFRGKAAE</sequence>
<dbReference type="EMBL" id="LSBJ02000010">
    <property type="protein sequence ID" value="OAQ59112.1"/>
    <property type="molecule type" value="Genomic_DNA"/>
</dbReference>